<dbReference type="AlphaFoldDB" id="A0A561UN78"/>
<protein>
    <submittedName>
        <fullName evidence="3">Uncharacterized protein</fullName>
    </submittedName>
</protein>
<gene>
    <name evidence="3" type="ORF">FHX73_114699</name>
</gene>
<keyword evidence="2" id="KW-1133">Transmembrane helix</keyword>
<accession>A0A561UN78</accession>
<evidence type="ECO:0000313" key="4">
    <source>
        <dbReference type="Proteomes" id="UP000317940"/>
    </source>
</evidence>
<dbReference type="OrthoDB" id="3874269at2"/>
<name>A0A561UN78_9ACTN</name>
<feature type="region of interest" description="Disordered" evidence="1">
    <location>
        <begin position="178"/>
        <end position="203"/>
    </location>
</feature>
<comment type="caution">
    <text evidence="3">The sequence shown here is derived from an EMBL/GenBank/DDBJ whole genome shotgun (WGS) entry which is preliminary data.</text>
</comment>
<keyword evidence="2" id="KW-0812">Transmembrane</keyword>
<proteinExistence type="predicted"/>
<evidence type="ECO:0000256" key="2">
    <source>
        <dbReference type="SAM" id="Phobius"/>
    </source>
</evidence>
<keyword evidence="2" id="KW-0472">Membrane</keyword>
<keyword evidence="4" id="KW-1185">Reference proteome</keyword>
<sequence length="203" mass="20466">MTGRAVTGRAVTGRAVTGRATALVLLAGTGSAPLLLRLVFDGGQPLPAWRADEHLAVELAPAGPPGLREAADVLYRDGAGPGLPGELLARHPGCLVAALARPDGVVDTAWPHGRLSWRPAPGGRGVPAGVLGSLLHGCLVARLPVQLLRAVALNGHAGPARSLAVRVPVRAAAHPGGPACGCAPASRSTVDRSRSASGAPIRW</sequence>
<reference evidence="3 4" key="1">
    <citation type="submission" date="2019-06" db="EMBL/GenBank/DDBJ databases">
        <title>Sequencing the genomes of 1000 actinobacteria strains.</title>
        <authorList>
            <person name="Klenk H.-P."/>
        </authorList>
    </citation>
    <scope>NUCLEOTIDE SEQUENCE [LARGE SCALE GENOMIC DNA]</scope>
    <source>
        <strain evidence="3 4">DSM 44826</strain>
    </source>
</reference>
<dbReference type="Proteomes" id="UP000317940">
    <property type="component" value="Unassembled WGS sequence"/>
</dbReference>
<dbReference type="RefSeq" id="WP_145906861.1">
    <property type="nucleotide sequence ID" value="NZ_BAAAMZ010000003.1"/>
</dbReference>
<evidence type="ECO:0000313" key="3">
    <source>
        <dbReference type="EMBL" id="TWG00819.1"/>
    </source>
</evidence>
<feature type="transmembrane region" description="Helical" evidence="2">
    <location>
        <begin position="20"/>
        <end position="40"/>
    </location>
</feature>
<organism evidence="3 4">
    <name type="scientific">Kitasatospora viridis</name>
    <dbReference type="NCBI Taxonomy" id="281105"/>
    <lineage>
        <taxon>Bacteria</taxon>
        <taxon>Bacillati</taxon>
        <taxon>Actinomycetota</taxon>
        <taxon>Actinomycetes</taxon>
        <taxon>Kitasatosporales</taxon>
        <taxon>Streptomycetaceae</taxon>
        <taxon>Kitasatospora</taxon>
    </lineage>
</organism>
<evidence type="ECO:0000256" key="1">
    <source>
        <dbReference type="SAM" id="MobiDB-lite"/>
    </source>
</evidence>
<dbReference type="EMBL" id="VIWT01000001">
    <property type="protein sequence ID" value="TWG00819.1"/>
    <property type="molecule type" value="Genomic_DNA"/>
</dbReference>